<feature type="signal peptide" evidence="1">
    <location>
        <begin position="1"/>
        <end position="30"/>
    </location>
</feature>
<name>A0ABX1R361_9ALTE</name>
<gene>
    <name evidence="2" type="ORF">HCJ96_05735</name>
</gene>
<evidence type="ECO:0000313" key="3">
    <source>
        <dbReference type="Proteomes" id="UP000709336"/>
    </source>
</evidence>
<evidence type="ECO:0000313" key="2">
    <source>
        <dbReference type="EMBL" id="NMH59512.1"/>
    </source>
</evidence>
<organism evidence="2 3">
    <name type="scientific">Alteromonas ponticola</name>
    <dbReference type="NCBI Taxonomy" id="2720613"/>
    <lineage>
        <taxon>Bacteria</taxon>
        <taxon>Pseudomonadati</taxon>
        <taxon>Pseudomonadota</taxon>
        <taxon>Gammaproteobacteria</taxon>
        <taxon>Alteromonadales</taxon>
        <taxon>Alteromonadaceae</taxon>
        <taxon>Alteromonas/Salinimonas group</taxon>
        <taxon>Alteromonas</taxon>
    </lineage>
</organism>
<protein>
    <recommendedName>
        <fullName evidence="4">PEP-CTERM sorting domain-containing protein</fullName>
    </recommendedName>
</protein>
<evidence type="ECO:0000256" key="1">
    <source>
        <dbReference type="SAM" id="SignalP"/>
    </source>
</evidence>
<proteinExistence type="predicted"/>
<dbReference type="EMBL" id="JAATNW010000003">
    <property type="protein sequence ID" value="NMH59512.1"/>
    <property type="molecule type" value="Genomic_DNA"/>
</dbReference>
<dbReference type="Proteomes" id="UP000709336">
    <property type="component" value="Unassembled WGS sequence"/>
</dbReference>
<sequence>MKNKSEKLIKHKLLSLLIFYAALVSGSAHANVIYSTGFESPAFSVGDIEGQQGWQVYGDETGEAVIQNAESSSGTQALELDMAGTLEDDYFETYLPVGIELDGGIFTLTADFMRVGTVPDYAGISLWGDTGFLGQILALNDNALGSSSGVQLGNNDTNGEVLTFTESVWHTFSLELDFDAMLLSGWVDGNSLGQLAINPSAGAPTVIEDIVLFSFSSDEDQSVFFDNITATYSESDSQISVPEPQTFAIVMLGMICLLSRQRQQV</sequence>
<keyword evidence="3" id="KW-1185">Reference proteome</keyword>
<keyword evidence="1" id="KW-0732">Signal</keyword>
<feature type="chain" id="PRO_5046915250" description="PEP-CTERM sorting domain-containing protein" evidence="1">
    <location>
        <begin position="31"/>
        <end position="265"/>
    </location>
</feature>
<comment type="caution">
    <text evidence="2">The sequence shown here is derived from an EMBL/GenBank/DDBJ whole genome shotgun (WGS) entry which is preliminary data.</text>
</comment>
<reference evidence="2 3" key="1">
    <citation type="submission" date="2020-03" db="EMBL/GenBank/DDBJ databases">
        <title>Alteromonas ponticola sp. nov., isolated from seawater.</title>
        <authorList>
            <person name="Yoon J.-H."/>
            <person name="Kim Y.-O."/>
        </authorList>
    </citation>
    <scope>NUCLEOTIDE SEQUENCE [LARGE SCALE GENOMIC DNA]</scope>
    <source>
        <strain evidence="2 3">MYP5</strain>
    </source>
</reference>
<accession>A0ABX1R361</accession>
<evidence type="ECO:0008006" key="4">
    <source>
        <dbReference type="Google" id="ProtNLM"/>
    </source>
</evidence>
<dbReference type="RefSeq" id="WP_169210081.1">
    <property type="nucleotide sequence ID" value="NZ_JAATNW010000003.1"/>
</dbReference>